<dbReference type="RefSeq" id="WP_162817836.1">
    <property type="nucleotide sequence ID" value="NZ_CP139960.1"/>
</dbReference>
<keyword evidence="2" id="KW-1185">Reference proteome</keyword>
<dbReference type="Proteomes" id="UP001325680">
    <property type="component" value="Chromosome"/>
</dbReference>
<accession>A0ABZ0W3S1</accession>
<evidence type="ECO:0000313" key="2">
    <source>
        <dbReference type="Proteomes" id="UP001325680"/>
    </source>
</evidence>
<proteinExistence type="predicted"/>
<protein>
    <submittedName>
        <fullName evidence="1">WG repeat-containing protein</fullName>
    </submittedName>
</protein>
<name>A0ABZ0W3S1_9BACT</name>
<dbReference type="InterPro" id="IPR032774">
    <property type="entry name" value="WG_beta_rep"/>
</dbReference>
<dbReference type="PANTHER" id="PTHR37841:SF1">
    <property type="entry name" value="DUF3298 DOMAIN-CONTAINING PROTEIN"/>
    <property type="match status" value="1"/>
</dbReference>
<evidence type="ECO:0000313" key="1">
    <source>
        <dbReference type="EMBL" id="WQD37851.1"/>
    </source>
</evidence>
<reference evidence="1 2" key="1">
    <citation type="submission" date="2023-12" db="EMBL/GenBank/DDBJ databases">
        <title>Genome sequencing and assembly of bacterial species from a model synthetic community.</title>
        <authorList>
            <person name="Hogle S.L."/>
        </authorList>
    </citation>
    <scope>NUCLEOTIDE SEQUENCE [LARGE SCALE GENOMIC DNA]</scope>
    <source>
        <strain evidence="1 2">HAMBI_3031</strain>
    </source>
</reference>
<dbReference type="EMBL" id="CP139960">
    <property type="protein sequence ID" value="WQD37851.1"/>
    <property type="molecule type" value="Genomic_DNA"/>
</dbReference>
<organism evidence="1 2">
    <name type="scientific">Niabella yanshanensis</name>
    <dbReference type="NCBI Taxonomy" id="577386"/>
    <lineage>
        <taxon>Bacteria</taxon>
        <taxon>Pseudomonadati</taxon>
        <taxon>Bacteroidota</taxon>
        <taxon>Chitinophagia</taxon>
        <taxon>Chitinophagales</taxon>
        <taxon>Chitinophagaceae</taxon>
        <taxon>Niabella</taxon>
    </lineage>
</organism>
<gene>
    <name evidence="1" type="ORF">U0035_19475</name>
</gene>
<dbReference type="Pfam" id="PF14903">
    <property type="entry name" value="WG_beta_rep"/>
    <property type="match status" value="1"/>
</dbReference>
<dbReference type="PANTHER" id="PTHR37841">
    <property type="entry name" value="GLR2918 PROTEIN"/>
    <property type="match status" value="1"/>
</dbReference>
<sequence>MKQLLLLTAILLLNGNWVLAQFSVKDYKGKPNSEVLLELKNVVEQIKSIERFSDVFGEKEEMFYAKDELEPAFKLDTTIALQTFYEFTNTKFKLYQTLKEGGSELKMDDGDFHGSLSGKTFTIKLVPKRFYFYDGTTADGVSHITMDFAFAEDIPFSKRIDSIACDIILDYVTSFDKVEISTAKPAATYKNNFIKLLKANKNDLEFIYNKDLDYDFVEGLNANGNPLDDKSHSTTNIKNRGFKMFRAIREPLETIISAAEKDTVMDRTAFQEKYMRLLEKEFVKIPQNDTMLRVAKYKGAVKGARLWFATSKKQQQLALTIKAAGFSDIHFETGDTYGVLRDNNGKELMKVDKTITDITPWFYQDDQRFLYLDLAGKKMEPLPYYSLQKLTNNYVVAKEDEEGADILIDKKNKRLGAFEDIESSGETVIAFKKDDVLMITPDEQQVWHKGVEEMSEMENGYAVIRLNGKYGFVDTYGKMSIPAEYEGAVPFDDMDGYTKSDLLFAVKKNGKWGFINTLNKVVVPFEYDEVLPFSYGVTMAIKDGKRGLISTSNQIIVPFNNGSSFGLSKNFGKRSYSLSTGSYNYSGRKEK</sequence>